<dbReference type="Gene3D" id="3.30.70.3290">
    <property type="match status" value="1"/>
</dbReference>
<dbReference type="FunFam" id="3.40.47.10:FF:000019">
    <property type="entry name" value="Polyketide synthase type I"/>
    <property type="match status" value="1"/>
</dbReference>
<dbReference type="SUPFAM" id="SSF55048">
    <property type="entry name" value="Probable ACP-binding domain of malonyl-CoA ACP transacylase"/>
    <property type="match status" value="1"/>
</dbReference>
<dbReference type="InterPro" id="IPR014031">
    <property type="entry name" value="Ketoacyl_synth_C"/>
</dbReference>
<dbReference type="InterPro" id="IPR020841">
    <property type="entry name" value="PKS_Beta-ketoAc_synthase_dom"/>
</dbReference>
<keyword evidence="1" id="KW-0596">Phosphopantetheine</keyword>
<dbReference type="Pfam" id="PF02801">
    <property type="entry name" value="Ketoacyl-synt_C"/>
    <property type="match status" value="1"/>
</dbReference>
<dbReference type="GO" id="GO:0004315">
    <property type="term" value="F:3-oxoacyl-[acyl-carrier-protein] synthase activity"/>
    <property type="evidence" value="ECO:0007669"/>
    <property type="project" value="InterPro"/>
</dbReference>
<dbReference type="Pfam" id="PF00698">
    <property type="entry name" value="Acyl_transf_1"/>
    <property type="match status" value="1"/>
</dbReference>
<keyword evidence="3" id="KW-0489">Methyltransferase</keyword>
<feature type="active site" description="Proton donor; for dehydratase activity" evidence="5">
    <location>
        <position position="1141"/>
    </location>
</feature>
<dbReference type="SUPFAM" id="SSF51735">
    <property type="entry name" value="NAD(P)-binding Rossmann-fold domains"/>
    <property type="match status" value="1"/>
</dbReference>
<dbReference type="Pfam" id="PF21089">
    <property type="entry name" value="PKS_DH_N"/>
    <property type="match status" value="1"/>
</dbReference>
<dbReference type="InterPro" id="IPR016039">
    <property type="entry name" value="Thiolase-like"/>
</dbReference>
<dbReference type="EMBL" id="ML994378">
    <property type="protein sequence ID" value="KAF2196495.1"/>
    <property type="molecule type" value="Genomic_DNA"/>
</dbReference>
<dbReference type="OrthoDB" id="329835at2759"/>
<dbReference type="InterPro" id="IPR049900">
    <property type="entry name" value="PKS_mFAS_DH"/>
</dbReference>
<dbReference type="SMART" id="SM00826">
    <property type="entry name" value="PKS_DH"/>
    <property type="match status" value="1"/>
</dbReference>
<dbReference type="InterPro" id="IPR014043">
    <property type="entry name" value="Acyl_transferase_dom"/>
</dbReference>
<dbReference type="Gene3D" id="3.40.50.150">
    <property type="entry name" value="Vaccinia Virus protein VP39"/>
    <property type="match status" value="1"/>
</dbReference>
<feature type="domain" description="PKS/mFAS DH" evidence="7">
    <location>
        <begin position="933"/>
        <end position="1233"/>
    </location>
</feature>
<dbReference type="SMART" id="SM00823">
    <property type="entry name" value="PKS_PP"/>
    <property type="match status" value="1"/>
</dbReference>
<dbReference type="InterPro" id="IPR020806">
    <property type="entry name" value="PKS_PP-bd"/>
</dbReference>
<dbReference type="PROSITE" id="PS52004">
    <property type="entry name" value="KS3_2"/>
    <property type="match status" value="1"/>
</dbReference>
<dbReference type="InterPro" id="IPR036291">
    <property type="entry name" value="NAD(P)-bd_dom_sf"/>
</dbReference>
<dbReference type="InterPro" id="IPR014030">
    <property type="entry name" value="Ketoacyl_synth_N"/>
</dbReference>
<organism evidence="8 9">
    <name type="scientific">Delitschia confertaspora ATCC 74209</name>
    <dbReference type="NCBI Taxonomy" id="1513339"/>
    <lineage>
        <taxon>Eukaryota</taxon>
        <taxon>Fungi</taxon>
        <taxon>Dikarya</taxon>
        <taxon>Ascomycota</taxon>
        <taxon>Pezizomycotina</taxon>
        <taxon>Dothideomycetes</taxon>
        <taxon>Pleosporomycetidae</taxon>
        <taxon>Pleosporales</taxon>
        <taxon>Delitschiaceae</taxon>
        <taxon>Delitschia</taxon>
    </lineage>
</organism>
<evidence type="ECO:0000313" key="9">
    <source>
        <dbReference type="Proteomes" id="UP000799536"/>
    </source>
</evidence>
<dbReference type="GO" id="GO:0032259">
    <property type="term" value="P:methylation"/>
    <property type="evidence" value="ECO:0007669"/>
    <property type="project" value="UniProtKB-KW"/>
</dbReference>
<evidence type="ECO:0000313" key="8">
    <source>
        <dbReference type="EMBL" id="KAF2196495.1"/>
    </source>
</evidence>
<dbReference type="InterPro" id="IPR020807">
    <property type="entry name" value="PKS_DH"/>
</dbReference>
<dbReference type="InterPro" id="IPR029063">
    <property type="entry name" value="SAM-dependent_MTases_sf"/>
</dbReference>
<evidence type="ECO:0000256" key="1">
    <source>
        <dbReference type="ARBA" id="ARBA00022450"/>
    </source>
</evidence>
<dbReference type="PROSITE" id="PS00606">
    <property type="entry name" value="KS3_1"/>
    <property type="match status" value="1"/>
</dbReference>
<dbReference type="Pfam" id="PF00109">
    <property type="entry name" value="ketoacyl-synt"/>
    <property type="match status" value="1"/>
</dbReference>
<dbReference type="Pfam" id="PF08242">
    <property type="entry name" value="Methyltransf_12"/>
    <property type="match status" value="1"/>
</dbReference>
<dbReference type="GO" id="GO:0004312">
    <property type="term" value="F:fatty acid synthase activity"/>
    <property type="evidence" value="ECO:0007669"/>
    <property type="project" value="TreeGrafter"/>
</dbReference>
<evidence type="ECO:0000259" key="6">
    <source>
        <dbReference type="PROSITE" id="PS52004"/>
    </source>
</evidence>
<dbReference type="Gene3D" id="3.10.129.110">
    <property type="entry name" value="Polyketide synthase dehydratase"/>
    <property type="match status" value="1"/>
</dbReference>
<dbReference type="Gene3D" id="3.40.50.720">
    <property type="entry name" value="NAD(P)-binding Rossmann-like Domain"/>
    <property type="match status" value="2"/>
</dbReference>
<keyword evidence="2" id="KW-0597">Phosphoprotein</keyword>
<dbReference type="PROSITE" id="PS52019">
    <property type="entry name" value="PKS_MFAS_DH"/>
    <property type="match status" value="1"/>
</dbReference>
<dbReference type="SMART" id="SM00822">
    <property type="entry name" value="PKS_KR"/>
    <property type="match status" value="1"/>
</dbReference>
<dbReference type="SUPFAM" id="SSF52151">
    <property type="entry name" value="FabD/lysophospholipase-like"/>
    <property type="match status" value="1"/>
</dbReference>
<sequence>MIGPEPIAIVGSACRFPGESDSPSKLWALLRQPKDVQKEFPAERWNVNAFYHPDHLHHGTANVRHSYFLDQDLRHFDAHFFGINPVETIPMDPQHRLLLEVVYEGMEAAGLKLSQLRGTETGVYVGSMSADYGDLITSDPDSMPTYFATGTARSMLANRVSYFFDWNGPSMSIDTACSSSLVAVHEAVQLLRSGGGSDVAVAAGTNLMLHPYLYIGGSRLQMLSPDGRSRMWDEKANGYARGEGVGVVILKRLSKAIEDGDHIQSIIRETSVNQDGRTPGITMPSPVAQTNLIKATYAKAGLDLSKSAHRPQYIEAHGTGTPTGDPLEAEALHTAFFKGVEGSFSPIHVGSIKSVIGHTEGSAGLAGLLKASLAIQHRVIPPNFLFDRLNPRIEPFYGDLQILSNAQAWPALDPGAVPRASVNCFGFGGTNAHAILEGYDSELEKSTTSLGMLLIPSLNFSAATDTALQAMLQRYADFLSSNTDVNLHDLAWTLNTRRSTFAVRTSVSGHTLSELVEGLKAKATAGQKTLLPLPAIPLPSRPKLLGIFTGQGAQWARMSAKLLLEYPVVSSIIDRLEESLTQLSDRPSWSLRDELLAEAETSHIHEASISQPLCTAVQIVIVTLLRAAGIVFDTVIGHSSGEIAAAYACGYLSGTDAIRIAYYRGYHLDLARGANEAKGAMMAAGLSFSEAEELCNLHEFAGRISIAAYNSPTSVTLSGDADAIENAVARLGGQMKFVRVLKVDKAYHSHHMLPVVEAYRRSLADCKISVQSPQVGTSWISTVERDDMANRDLNDEYWIDNMVNPVYFAHALDLAAGKGTYHVAIECGPHPALKGPALQVLQDKIGHTIPYTGALARGKDDTQAFAECLSYVWQALGENSVNYEDLTRFLAGPDVTLPQVISYLPAYPWDHDRIFWHEPRPYAVNRIQTEPPHELLGVKCPDGMEQQLRWKNVLRPKEMEWLDGHQLQGQTVFPAAAYVCSAIEAARFATKGITIKTIGIEDLVIEQGMTFDEKNSSVETQFTLTEVTTDQGSWKASFAFYFVTPNDPLALARCASGKIFAVVGEEDEDALPGSPESEFNMSSIETDQFYNWLESFNLVYTGIFRRLSSLNRKSGVATGCITNPSQTDPGHSLLLHPATLDNAFQSIYLAHCYPGDGRFWTLHVPVSIRRIIINPLVCRRYAGKEATLRFRSTIPGDNEDWDGDADIYDENGVNTLVQVEGIHIKPLAPPSKADDTSLFFKTVWNFAEPTLELSKTRMPDLEPHAEFFSDRERVALYYLRKLDKNTTRLERESAEPHIKIFFECIDYITSIVRNGTTLLATSDWLDDTPEKIQAIIDKYPDGSLQGDDFVGLRMLGEALPRVVRGEIKMIEYMMENDMVDGFYGRDIPFREYSKALADQADQLAHRYPNMNILEIGAGTGGTTEYVLKKLGKRFASYMYTDISVAFFAKARELFQEFDAKMSYKALDITIDPVKQGYKEHSYDFIICSLVLHATPNMERTLKNVRRLLKPGGYLLMLELVERPDQVIFRSTVILGALPGWWLGYESGRTLSPAMMEEQWDECLKNSGFSGIEAYIPRPEVLPISFAVITSRAVNEYVEFLRNPAGPCPGQMIGSHLTIVGGSTGAVNQIISESLVVLRPYYSDIQVIKSLSELSGVEVPFMGTVLCLADVDQATFQDLSANTLKGMQQLFQLTKTCLWVTLGARSSNPYHNMSIGLCRTVREEMPHMRLQCLDFDTVDNTLAKAIPTILLQLEAIDYWLDNSLMMSNQLLWSIEPELLYKNGTVIIPRLIQDNIRNDRYNSSRRRITRDANPTKSVLELRKLKKGFGIYQVASTPSYWCEAGGKSIDVDVSYSTLHAVQLTKTTYAYLILGTCREDQKRVFALSLDRWSAVQVPRDLIIPCDVTLDVALQLMPVIPSYLAALQIISRQSGSMLILLEPKKDLAAIFAELAYLNGVNLLILTSQPHIEGKNCVRIHPSTPRRVIQPLIPKEVSCMIVCTTDLRLTANVTACLPPTCEIRGPGALVSEMARLDRNSDDYACFRSFLQSAFHFASLRHAIEKPIAMPPIISASELAMGNLPSQDDTTVFSWIETENVPVEITPVDSQFSLDPDKSYWMVGLTGGLGLSLCEWMVKHGARHLVLTSRNPDVDFRWQEHMKALGAIMSIWPCDVTDSYDVQNTYDRIYAEHPPIGGVAHGAMVLKDAAFADMDIEAAQKVIEPKVKGAIHLDKLFSSPGNELDFFIAFSSITAVIGNKGQALYSAANCFLPTLIAQRKKKGLVGSVIDISSVLGAGYITRQSTALLQDHLNQTGIRYMAESDFHQLFTEAVISGREQSDDDHIPEITTGLQSVRLEDAPKATWVTNWRFSHCLALAEDENTSGLVPLNSVSVKAQLAVATTVGEVRQAIEDGFTAKLRAALLLDESVPLLDQRGQDLSLDSLIGVDLRSWFMKELKVDIAVMKILSGSTMREVVDLAVEKVPEGLVPMWGKGENLVQQVQRHD</sequence>
<dbReference type="InterPro" id="IPR042104">
    <property type="entry name" value="PKS_dehydratase_sf"/>
</dbReference>
<dbReference type="InterPro" id="IPR049551">
    <property type="entry name" value="PKS_DH_C"/>
</dbReference>
<dbReference type="InterPro" id="IPR013217">
    <property type="entry name" value="Methyltransf_12"/>
</dbReference>
<keyword evidence="9" id="KW-1185">Reference proteome</keyword>
<dbReference type="Pfam" id="PF22621">
    <property type="entry name" value="CurL-like_PKS_C"/>
    <property type="match status" value="1"/>
</dbReference>
<evidence type="ECO:0000256" key="5">
    <source>
        <dbReference type="PROSITE-ProRule" id="PRU01363"/>
    </source>
</evidence>
<protein>
    <submittedName>
        <fullName evidence="8">Ketoacyl-synt-domain-containing protein</fullName>
    </submittedName>
</protein>
<reference evidence="8" key="1">
    <citation type="journal article" date="2020" name="Stud. Mycol.">
        <title>101 Dothideomycetes genomes: a test case for predicting lifestyles and emergence of pathogens.</title>
        <authorList>
            <person name="Haridas S."/>
            <person name="Albert R."/>
            <person name="Binder M."/>
            <person name="Bloem J."/>
            <person name="Labutti K."/>
            <person name="Salamov A."/>
            <person name="Andreopoulos B."/>
            <person name="Baker S."/>
            <person name="Barry K."/>
            <person name="Bills G."/>
            <person name="Bluhm B."/>
            <person name="Cannon C."/>
            <person name="Castanera R."/>
            <person name="Culley D."/>
            <person name="Daum C."/>
            <person name="Ezra D."/>
            <person name="Gonzalez J."/>
            <person name="Henrissat B."/>
            <person name="Kuo A."/>
            <person name="Liang C."/>
            <person name="Lipzen A."/>
            <person name="Lutzoni F."/>
            <person name="Magnuson J."/>
            <person name="Mondo S."/>
            <person name="Nolan M."/>
            <person name="Ohm R."/>
            <person name="Pangilinan J."/>
            <person name="Park H.-J."/>
            <person name="Ramirez L."/>
            <person name="Alfaro M."/>
            <person name="Sun H."/>
            <person name="Tritt A."/>
            <person name="Yoshinaga Y."/>
            <person name="Zwiers L.-H."/>
            <person name="Turgeon B."/>
            <person name="Goodwin S."/>
            <person name="Spatafora J."/>
            <person name="Crous P."/>
            <person name="Grigoriev I."/>
        </authorList>
    </citation>
    <scope>NUCLEOTIDE SEQUENCE</scope>
    <source>
        <strain evidence="8">ATCC 74209</strain>
    </source>
</reference>
<dbReference type="Pfam" id="PF14765">
    <property type="entry name" value="PS-DH"/>
    <property type="match status" value="1"/>
</dbReference>
<accession>A0A9P4JC11</accession>
<dbReference type="InterPro" id="IPR050091">
    <property type="entry name" value="PKS_NRPS_Biosynth_Enz"/>
</dbReference>
<name>A0A9P4JC11_9PLEO</name>
<dbReference type="InterPro" id="IPR018201">
    <property type="entry name" value="Ketoacyl_synth_AS"/>
</dbReference>
<dbReference type="PANTHER" id="PTHR43775:SF20">
    <property type="entry name" value="HYBRID PKS-NRPS SYNTHETASE APDA"/>
    <property type="match status" value="1"/>
</dbReference>
<dbReference type="InterPro" id="IPR001227">
    <property type="entry name" value="Ac_transferase_dom_sf"/>
</dbReference>
<dbReference type="SUPFAM" id="SSF53901">
    <property type="entry name" value="Thiolase-like"/>
    <property type="match status" value="1"/>
</dbReference>
<dbReference type="Proteomes" id="UP000799536">
    <property type="component" value="Unassembled WGS sequence"/>
</dbReference>
<dbReference type="GO" id="GO:0031177">
    <property type="term" value="F:phosphopantetheine binding"/>
    <property type="evidence" value="ECO:0007669"/>
    <property type="project" value="InterPro"/>
</dbReference>
<dbReference type="InterPro" id="IPR013968">
    <property type="entry name" value="PKS_KR"/>
</dbReference>
<gene>
    <name evidence="8" type="ORF">GQ43DRAFT_476281</name>
</gene>
<dbReference type="SMART" id="SM00827">
    <property type="entry name" value="PKS_AT"/>
    <property type="match status" value="1"/>
</dbReference>
<comment type="caution">
    <text evidence="8">The sequence shown here is derived from an EMBL/GenBank/DDBJ whole genome shotgun (WGS) entry which is preliminary data.</text>
</comment>
<dbReference type="Gene3D" id="3.40.47.10">
    <property type="match status" value="1"/>
</dbReference>
<dbReference type="InterPro" id="IPR016036">
    <property type="entry name" value="Malonyl_transacylase_ACP-bd"/>
</dbReference>
<feature type="active site" description="Proton acceptor; for dehydratase activity" evidence="5">
    <location>
        <position position="965"/>
    </location>
</feature>
<dbReference type="SMART" id="SM00825">
    <property type="entry name" value="PKS_KS"/>
    <property type="match status" value="1"/>
</dbReference>
<dbReference type="Gene3D" id="3.40.366.10">
    <property type="entry name" value="Malonyl-Coenzyme A Acyl Carrier Protein, domain 2"/>
    <property type="match status" value="1"/>
</dbReference>
<dbReference type="GO" id="GO:0006633">
    <property type="term" value="P:fatty acid biosynthetic process"/>
    <property type="evidence" value="ECO:0007669"/>
    <property type="project" value="InterPro"/>
</dbReference>
<dbReference type="GO" id="GO:0008168">
    <property type="term" value="F:methyltransferase activity"/>
    <property type="evidence" value="ECO:0007669"/>
    <property type="project" value="UniProtKB-KW"/>
</dbReference>
<feature type="domain" description="Ketosynthase family 3 (KS3)" evidence="6">
    <location>
        <begin position="4"/>
        <end position="438"/>
    </location>
</feature>
<dbReference type="SUPFAM" id="SSF53335">
    <property type="entry name" value="S-adenosyl-L-methionine-dependent methyltransferases"/>
    <property type="match status" value="1"/>
</dbReference>
<keyword evidence="4" id="KW-0808">Transferase</keyword>
<evidence type="ECO:0000256" key="3">
    <source>
        <dbReference type="ARBA" id="ARBA00022603"/>
    </source>
</evidence>
<dbReference type="InterPro" id="IPR016035">
    <property type="entry name" value="Acyl_Trfase/lysoPLipase"/>
</dbReference>
<feature type="region of interest" description="C-terminal hotdog fold" evidence="5">
    <location>
        <begin position="1081"/>
        <end position="1233"/>
    </location>
</feature>
<dbReference type="InterPro" id="IPR049552">
    <property type="entry name" value="PKS_DH_N"/>
</dbReference>
<dbReference type="GO" id="GO:0044550">
    <property type="term" value="P:secondary metabolite biosynthetic process"/>
    <property type="evidence" value="ECO:0007669"/>
    <property type="project" value="UniProtKB-ARBA"/>
</dbReference>
<dbReference type="CDD" id="cd02440">
    <property type="entry name" value="AdoMet_MTases"/>
    <property type="match status" value="1"/>
</dbReference>
<proteinExistence type="predicted"/>
<dbReference type="CDD" id="cd00833">
    <property type="entry name" value="PKS"/>
    <property type="match status" value="1"/>
</dbReference>
<evidence type="ECO:0000259" key="7">
    <source>
        <dbReference type="PROSITE" id="PS52019"/>
    </source>
</evidence>
<dbReference type="PANTHER" id="PTHR43775">
    <property type="entry name" value="FATTY ACID SYNTHASE"/>
    <property type="match status" value="1"/>
</dbReference>
<dbReference type="InterPro" id="IPR057326">
    <property type="entry name" value="KR_dom"/>
</dbReference>
<dbReference type="Pfam" id="PF08659">
    <property type="entry name" value="KR"/>
    <property type="match status" value="1"/>
</dbReference>
<evidence type="ECO:0000256" key="4">
    <source>
        <dbReference type="ARBA" id="ARBA00022679"/>
    </source>
</evidence>
<evidence type="ECO:0000256" key="2">
    <source>
        <dbReference type="ARBA" id="ARBA00022553"/>
    </source>
</evidence>
<feature type="region of interest" description="N-terminal hotdog fold" evidence="5">
    <location>
        <begin position="933"/>
        <end position="1066"/>
    </location>
</feature>